<accession>A0A7J0DD34</accession>
<sequence length="110" mass="12299">MAEAVDEGIITSKCSVKLGTVREGLGLVAQRNIARNEFVLEVPKKFWINSGPISISEIGGVCGGLKPWIAIALFLIREKKLGNDSNWRFYVDLLLPNTDSSIYWFWISLN</sequence>
<name>A0A7J0DD34_9ERIC</name>
<keyword evidence="2" id="KW-1185">Reference proteome</keyword>
<evidence type="ECO:0000313" key="2">
    <source>
        <dbReference type="Proteomes" id="UP000585474"/>
    </source>
</evidence>
<protein>
    <submittedName>
        <fullName evidence="1">Rubisco methyltransferase family protein</fullName>
    </submittedName>
</protein>
<dbReference type="Gene3D" id="3.90.1410.10">
    <property type="entry name" value="set domain protein methyltransferase, domain 1"/>
    <property type="match status" value="1"/>
</dbReference>
<evidence type="ECO:0000313" key="1">
    <source>
        <dbReference type="EMBL" id="GFS31524.1"/>
    </source>
</evidence>
<dbReference type="PANTHER" id="PTHR13271">
    <property type="entry name" value="UNCHARACTERIZED PUTATIVE METHYLTRANSFERASE"/>
    <property type="match status" value="1"/>
</dbReference>
<organism evidence="1 2">
    <name type="scientific">Actinidia rufa</name>
    <dbReference type="NCBI Taxonomy" id="165716"/>
    <lineage>
        <taxon>Eukaryota</taxon>
        <taxon>Viridiplantae</taxon>
        <taxon>Streptophyta</taxon>
        <taxon>Embryophyta</taxon>
        <taxon>Tracheophyta</taxon>
        <taxon>Spermatophyta</taxon>
        <taxon>Magnoliopsida</taxon>
        <taxon>eudicotyledons</taxon>
        <taxon>Gunneridae</taxon>
        <taxon>Pentapetalae</taxon>
        <taxon>asterids</taxon>
        <taxon>Ericales</taxon>
        <taxon>Actinidiaceae</taxon>
        <taxon>Actinidia</taxon>
    </lineage>
</organism>
<dbReference type="InterPro" id="IPR046341">
    <property type="entry name" value="SET_dom_sf"/>
</dbReference>
<dbReference type="EMBL" id="BJWL01000146">
    <property type="protein sequence ID" value="GFS31524.1"/>
    <property type="molecule type" value="Genomic_DNA"/>
</dbReference>
<dbReference type="PANTHER" id="PTHR13271:SF113">
    <property type="entry name" value="[FRUCTOSE-BISPHOSPHATE ALDOLASE]-LYSINE N-METHYLTRANSFERASE, CHLOROPLASTIC"/>
    <property type="match status" value="1"/>
</dbReference>
<comment type="caution">
    <text evidence="1">The sequence shown here is derived from an EMBL/GenBank/DDBJ whole genome shotgun (WGS) entry which is preliminary data.</text>
</comment>
<dbReference type="GO" id="GO:0032259">
    <property type="term" value="P:methylation"/>
    <property type="evidence" value="ECO:0007669"/>
    <property type="project" value="UniProtKB-KW"/>
</dbReference>
<dbReference type="InterPro" id="IPR050600">
    <property type="entry name" value="SETD3_SETD6_MTase"/>
</dbReference>
<dbReference type="AlphaFoldDB" id="A0A7J0DD34"/>
<proteinExistence type="predicted"/>
<gene>
    <name evidence="1" type="ORF">Acr_00g0017850</name>
</gene>
<reference evidence="2" key="1">
    <citation type="submission" date="2019-07" db="EMBL/GenBank/DDBJ databases">
        <title>De Novo Assembly of kiwifruit Actinidia rufa.</title>
        <authorList>
            <person name="Sugita-Konishi S."/>
            <person name="Sato K."/>
            <person name="Mori E."/>
            <person name="Abe Y."/>
            <person name="Kisaki G."/>
            <person name="Hamano K."/>
            <person name="Suezawa K."/>
            <person name="Otani M."/>
            <person name="Fukuda T."/>
            <person name="Manabe T."/>
            <person name="Gomi K."/>
            <person name="Tabuchi M."/>
            <person name="Akimitsu K."/>
            <person name="Kataoka I."/>
        </authorList>
    </citation>
    <scope>NUCLEOTIDE SEQUENCE [LARGE SCALE GENOMIC DNA]</scope>
    <source>
        <strain evidence="2">cv. Fuchu</strain>
    </source>
</reference>
<dbReference type="GO" id="GO:0016279">
    <property type="term" value="F:protein-lysine N-methyltransferase activity"/>
    <property type="evidence" value="ECO:0007669"/>
    <property type="project" value="TreeGrafter"/>
</dbReference>
<keyword evidence="1" id="KW-0808">Transferase</keyword>
<keyword evidence="1" id="KW-0489">Methyltransferase</keyword>
<dbReference type="OrthoDB" id="441812at2759"/>
<dbReference type="SUPFAM" id="SSF82199">
    <property type="entry name" value="SET domain"/>
    <property type="match status" value="1"/>
</dbReference>
<dbReference type="Proteomes" id="UP000585474">
    <property type="component" value="Unassembled WGS sequence"/>
</dbReference>